<dbReference type="eggNOG" id="KOG1721">
    <property type="taxonomic scope" value="Eukaryota"/>
</dbReference>
<dbReference type="Proteomes" id="UP000007151">
    <property type="component" value="Unassembled WGS sequence"/>
</dbReference>
<reference evidence="14 15" key="1">
    <citation type="journal article" date="2011" name="Cell">
        <title>The monarch butterfly genome yields insights into long-distance migration.</title>
        <authorList>
            <person name="Zhan S."/>
            <person name="Merlin C."/>
            <person name="Boore J.L."/>
            <person name="Reppert S.M."/>
        </authorList>
    </citation>
    <scope>NUCLEOTIDE SEQUENCE [LARGE SCALE GENOMIC DNA]</scope>
    <source>
        <strain evidence="14">F-2</strain>
    </source>
</reference>
<evidence type="ECO:0000256" key="7">
    <source>
        <dbReference type="ARBA" id="ARBA00023242"/>
    </source>
</evidence>
<evidence type="ECO:0000256" key="9">
    <source>
        <dbReference type="PROSITE-ProRule" id="PRU00042"/>
    </source>
</evidence>
<evidence type="ECO:0000256" key="11">
    <source>
        <dbReference type="SAM" id="MobiDB-lite"/>
    </source>
</evidence>
<gene>
    <name evidence="14" type="ORF">KGM_209338</name>
</gene>
<dbReference type="AlphaFoldDB" id="A0A212EUK8"/>
<dbReference type="InParanoid" id="A0A212EUK8"/>
<evidence type="ECO:0000256" key="1">
    <source>
        <dbReference type="ARBA" id="ARBA00004123"/>
    </source>
</evidence>
<comment type="similarity">
    <text evidence="8">Belongs to the snail C2H2-type zinc-finger protein family.</text>
</comment>
<evidence type="ECO:0000259" key="13">
    <source>
        <dbReference type="PROSITE" id="PS51915"/>
    </source>
</evidence>
<dbReference type="Pfam" id="PF07776">
    <property type="entry name" value="zf-AD"/>
    <property type="match status" value="1"/>
</dbReference>
<dbReference type="InterPro" id="IPR013087">
    <property type="entry name" value="Znf_C2H2_type"/>
</dbReference>
<dbReference type="EMBL" id="AGBW02012340">
    <property type="protein sequence ID" value="OWR45190.1"/>
    <property type="molecule type" value="Genomic_DNA"/>
</dbReference>
<dbReference type="Gene3D" id="3.40.1800.20">
    <property type="match status" value="1"/>
</dbReference>
<dbReference type="GO" id="GO:0000978">
    <property type="term" value="F:RNA polymerase II cis-regulatory region sequence-specific DNA binding"/>
    <property type="evidence" value="ECO:0007669"/>
    <property type="project" value="TreeGrafter"/>
</dbReference>
<keyword evidence="6" id="KW-0238">DNA-binding</keyword>
<evidence type="ECO:0000256" key="2">
    <source>
        <dbReference type="ARBA" id="ARBA00022723"/>
    </source>
</evidence>
<feature type="region of interest" description="Disordered" evidence="11">
    <location>
        <begin position="322"/>
        <end position="342"/>
    </location>
</feature>
<protein>
    <submittedName>
        <fullName evidence="14">Uncharacterized protein</fullName>
    </submittedName>
</protein>
<evidence type="ECO:0000256" key="10">
    <source>
        <dbReference type="PROSITE-ProRule" id="PRU01263"/>
    </source>
</evidence>
<dbReference type="PROSITE" id="PS51915">
    <property type="entry name" value="ZAD"/>
    <property type="match status" value="1"/>
</dbReference>
<keyword evidence="7" id="KW-0539">Nucleus</keyword>
<feature type="domain" description="C2H2-type" evidence="12">
    <location>
        <begin position="265"/>
        <end position="292"/>
    </location>
</feature>
<dbReference type="SMART" id="SM00355">
    <property type="entry name" value="ZnF_C2H2"/>
    <property type="match status" value="6"/>
</dbReference>
<dbReference type="InterPro" id="IPR036236">
    <property type="entry name" value="Znf_C2H2_sf"/>
</dbReference>
<dbReference type="PROSITE" id="PS50157">
    <property type="entry name" value="ZINC_FINGER_C2H2_2"/>
    <property type="match status" value="5"/>
</dbReference>
<evidence type="ECO:0000313" key="15">
    <source>
        <dbReference type="Proteomes" id="UP000007151"/>
    </source>
</evidence>
<comment type="caution">
    <text evidence="14">The sequence shown here is derived from an EMBL/GenBank/DDBJ whole genome shotgun (WGS) entry which is preliminary data.</text>
</comment>
<feature type="domain" description="C2H2-type" evidence="12">
    <location>
        <begin position="208"/>
        <end position="235"/>
    </location>
</feature>
<dbReference type="STRING" id="278856.A0A212EUK8"/>
<dbReference type="InterPro" id="IPR050527">
    <property type="entry name" value="Snail/Krueppel_Znf"/>
</dbReference>
<evidence type="ECO:0000256" key="6">
    <source>
        <dbReference type="ARBA" id="ARBA00023125"/>
    </source>
</evidence>
<dbReference type="Gene3D" id="3.30.160.60">
    <property type="entry name" value="Classic Zinc Finger"/>
    <property type="match status" value="3"/>
</dbReference>
<dbReference type="PANTHER" id="PTHR24388">
    <property type="entry name" value="ZINC FINGER PROTEIN"/>
    <property type="match status" value="1"/>
</dbReference>
<dbReference type="SUPFAM" id="SSF57716">
    <property type="entry name" value="Glucocorticoid receptor-like (DNA-binding domain)"/>
    <property type="match status" value="1"/>
</dbReference>
<dbReference type="InterPro" id="IPR012934">
    <property type="entry name" value="Znf_AD"/>
</dbReference>
<evidence type="ECO:0000259" key="12">
    <source>
        <dbReference type="PROSITE" id="PS50157"/>
    </source>
</evidence>
<keyword evidence="15" id="KW-1185">Reference proteome</keyword>
<dbReference type="GO" id="GO:0005634">
    <property type="term" value="C:nucleus"/>
    <property type="evidence" value="ECO:0007669"/>
    <property type="project" value="UniProtKB-SubCell"/>
</dbReference>
<evidence type="ECO:0000256" key="8">
    <source>
        <dbReference type="ARBA" id="ARBA00037948"/>
    </source>
</evidence>
<keyword evidence="5" id="KW-0862">Zinc</keyword>
<comment type="subcellular location">
    <subcellularLocation>
        <location evidence="1">Nucleus</location>
    </subcellularLocation>
</comment>
<accession>A0A212EUK8</accession>
<dbReference type="Pfam" id="PF00096">
    <property type="entry name" value="zf-C2H2"/>
    <property type="match status" value="5"/>
</dbReference>
<dbReference type="GO" id="GO:0008270">
    <property type="term" value="F:zinc ion binding"/>
    <property type="evidence" value="ECO:0007669"/>
    <property type="project" value="UniProtKB-KW"/>
</dbReference>
<dbReference type="PANTHER" id="PTHR24388:SF54">
    <property type="entry name" value="PROTEIN ESCARGOT"/>
    <property type="match status" value="1"/>
</dbReference>
<name>A0A212EUK8_DANPL</name>
<dbReference type="SUPFAM" id="SSF57667">
    <property type="entry name" value="beta-beta-alpha zinc fingers"/>
    <property type="match status" value="3"/>
</dbReference>
<dbReference type="FunFam" id="3.30.160.60:FF:000065">
    <property type="entry name" value="B-cell CLL/lymphoma 6, member B"/>
    <property type="match status" value="1"/>
</dbReference>
<keyword evidence="3" id="KW-0677">Repeat</keyword>
<dbReference type="GO" id="GO:0000981">
    <property type="term" value="F:DNA-binding transcription factor activity, RNA polymerase II-specific"/>
    <property type="evidence" value="ECO:0007669"/>
    <property type="project" value="TreeGrafter"/>
</dbReference>
<evidence type="ECO:0000256" key="3">
    <source>
        <dbReference type="ARBA" id="ARBA00022737"/>
    </source>
</evidence>
<sequence length="342" mass="40256">MIDLFDEAKEIVKKIEFCTGISLKEDVELPKNICNTCIRNLSVAHKFKTTCILSERTLHNLLDVKVNINSNIKDLENCKIELKSEDLYDDASNCGSENGNCDLKKIKTESNENNLLPDEIERNSESRKAINTSRKRGTYKKVSPRRLKKLKFRKLACEPCGLKFTDKRQSDDHKLQHKEEPWICEICGKSFSHRSSLHSHVSSHTRMFSCEHCDYSTGNKFDLIKHMQIHLGLKRFKCTECPAVYRTSSSRRDHVRRTHLQLRPHACHLCDRTFYDRTKLNRHVDSHFDLKRFECDICQACFSRRWYWKKHLEKQHNVVVPPKRPGRQRTTEYSFDVTENLK</sequence>
<feature type="domain" description="C2H2-type" evidence="12">
    <location>
        <begin position="293"/>
        <end position="321"/>
    </location>
</feature>
<feature type="domain" description="C2H2-type" evidence="12">
    <location>
        <begin position="182"/>
        <end position="205"/>
    </location>
</feature>
<keyword evidence="4 9" id="KW-0863">Zinc-finger</keyword>
<organism evidence="14 15">
    <name type="scientific">Danaus plexippus plexippus</name>
    <dbReference type="NCBI Taxonomy" id="278856"/>
    <lineage>
        <taxon>Eukaryota</taxon>
        <taxon>Metazoa</taxon>
        <taxon>Ecdysozoa</taxon>
        <taxon>Arthropoda</taxon>
        <taxon>Hexapoda</taxon>
        <taxon>Insecta</taxon>
        <taxon>Pterygota</taxon>
        <taxon>Neoptera</taxon>
        <taxon>Endopterygota</taxon>
        <taxon>Lepidoptera</taxon>
        <taxon>Glossata</taxon>
        <taxon>Ditrysia</taxon>
        <taxon>Papilionoidea</taxon>
        <taxon>Nymphalidae</taxon>
        <taxon>Danainae</taxon>
        <taxon>Danaini</taxon>
        <taxon>Danaina</taxon>
        <taxon>Danaus</taxon>
        <taxon>Danaus</taxon>
    </lineage>
</organism>
<keyword evidence="2" id="KW-0479">Metal-binding</keyword>
<dbReference type="KEGG" id="dpl:KGM_209338"/>
<feature type="domain" description="C2H2-type" evidence="12">
    <location>
        <begin position="236"/>
        <end position="264"/>
    </location>
</feature>
<evidence type="ECO:0000313" key="14">
    <source>
        <dbReference type="EMBL" id="OWR45190.1"/>
    </source>
</evidence>
<evidence type="ECO:0000256" key="4">
    <source>
        <dbReference type="ARBA" id="ARBA00022771"/>
    </source>
</evidence>
<dbReference type="PROSITE" id="PS00028">
    <property type="entry name" value="ZINC_FINGER_C2H2_1"/>
    <property type="match status" value="4"/>
</dbReference>
<proteinExistence type="inferred from homology"/>
<dbReference type="FunCoup" id="A0A212EUK8">
    <property type="interactions" value="116"/>
</dbReference>
<comment type="caution">
    <text evidence="10">Lacks conserved residue(s) required for the propagation of feature annotation.</text>
</comment>
<feature type="domain" description="ZAD" evidence="13">
    <location>
        <begin position="1"/>
        <end position="61"/>
    </location>
</feature>
<evidence type="ECO:0000256" key="5">
    <source>
        <dbReference type="ARBA" id="ARBA00022833"/>
    </source>
</evidence>